<dbReference type="GO" id="GO:0016020">
    <property type="term" value="C:membrane"/>
    <property type="evidence" value="ECO:0007669"/>
    <property type="project" value="UniProtKB-SubCell"/>
</dbReference>
<feature type="transmembrane region" description="Helical" evidence="5">
    <location>
        <begin position="117"/>
        <end position="136"/>
    </location>
</feature>
<feature type="non-terminal residue" evidence="6">
    <location>
        <position position="140"/>
    </location>
</feature>
<name>A0AAN8FQT4_TRICO</name>
<accession>A0AAN8FQT4</accession>
<feature type="transmembrane region" description="Helical" evidence="5">
    <location>
        <begin position="83"/>
        <end position="105"/>
    </location>
</feature>
<evidence type="ECO:0000256" key="1">
    <source>
        <dbReference type="ARBA" id="ARBA00004141"/>
    </source>
</evidence>
<dbReference type="PANTHER" id="PTHR11785:SF531">
    <property type="entry name" value="LARGE NEUTRAL AMINO ACIDS TRANSPORTER SMALL SUBUNIT 1"/>
    <property type="match status" value="1"/>
</dbReference>
<comment type="subcellular location">
    <subcellularLocation>
        <location evidence="1">Membrane</location>
        <topology evidence="1">Multi-pass membrane protein</topology>
    </subcellularLocation>
</comment>
<evidence type="ECO:0000313" key="7">
    <source>
        <dbReference type="Proteomes" id="UP001331761"/>
    </source>
</evidence>
<keyword evidence="7" id="KW-1185">Reference proteome</keyword>
<keyword evidence="2 5" id="KW-0812">Transmembrane</keyword>
<gene>
    <name evidence="6" type="ORF">GCK32_020388</name>
</gene>
<dbReference type="PANTHER" id="PTHR11785">
    <property type="entry name" value="AMINO ACID TRANSPORTER"/>
    <property type="match status" value="1"/>
</dbReference>
<organism evidence="6 7">
    <name type="scientific">Trichostrongylus colubriformis</name>
    <name type="common">Black scour worm</name>
    <dbReference type="NCBI Taxonomy" id="6319"/>
    <lineage>
        <taxon>Eukaryota</taxon>
        <taxon>Metazoa</taxon>
        <taxon>Ecdysozoa</taxon>
        <taxon>Nematoda</taxon>
        <taxon>Chromadorea</taxon>
        <taxon>Rhabditida</taxon>
        <taxon>Rhabditina</taxon>
        <taxon>Rhabditomorpha</taxon>
        <taxon>Strongyloidea</taxon>
        <taxon>Trichostrongylidae</taxon>
        <taxon>Trichostrongylus</taxon>
    </lineage>
</organism>
<dbReference type="Pfam" id="PF13520">
    <property type="entry name" value="AA_permease_2"/>
    <property type="match status" value="1"/>
</dbReference>
<sequence length="140" mass="15106">MFLLCHFFFRCEVLIISTDTLYMSSPEAEPLQDPKDVTKDGDDEKGLAKSLTLFNGVSIIVGCIIGSGIFVSPTGVQEKAGSVGLSLIVWVVSGVFAAIGAYCYAELGTLIRKSGGDYAYIMEAFGSFLAFVRLWIESIV</sequence>
<keyword evidence="3 5" id="KW-1133">Transmembrane helix</keyword>
<feature type="transmembrane region" description="Helical" evidence="5">
    <location>
        <begin position="53"/>
        <end position="71"/>
    </location>
</feature>
<dbReference type="InterPro" id="IPR050598">
    <property type="entry name" value="AminoAcid_Transporter"/>
</dbReference>
<dbReference type="EMBL" id="WIXE01021141">
    <property type="protein sequence ID" value="KAK5968648.1"/>
    <property type="molecule type" value="Genomic_DNA"/>
</dbReference>
<reference evidence="6 7" key="1">
    <citation type="submission" date="2019-10" db="EMBL/GenBank/DDBJ databases">
        <title>Assembly and Annotation for the nematode Trichostrongylus colubriformis.</title>
        <authorList>
            <person name="Martin J."/>
        </authorList>
    </citation>
    <scope>NUCLEOTIDE SEQUENCE [LARGE SCALE GENOMIC DNA]</scope>
    <source>
        <strain evidence="6">G859</strain>
        <tissue evidence="6">Whole worm</tissue>
    </source>
</reference>
<evidence type="ECO:0000256" key="4">
    <source>
        <dbReference type="ARBA" id="ARBA00023136"/>
    </source>
</evidence>
<evidence type="ECO:0000313" key="6">
    <source>
        <dbReference type="EMBL" id="KAK5968648.1"/>
    </source>
</evidence>
<comment type="caution">
    <text evidence="6">The sequence shown here is derived from an EMBL/GenBank/DDBJ whole genome shotgun (WGS) entry which is preliminary data.</text>
</comment>
<protein>
    <submittedName>
        <fullName evidence="6">Y+l amino acid transporter 2</fullName>
    </submittedName>
</protein>
<dbReference type="Proteomes" id="UP001331761">
    <property type="component" value="Unassembled WGS sequence"/>
</dbReference>
<keyword evidence="4 5" id="KW-0472">Membrane</keyword>
<evidence type="ECO:0000256" key="2">
    <source>
        <dbReference type="ARBA" id="ARBA00022692"/>
    </source>
</evidence>
<evidence type="ECO:0000256" key="5">
    <source>
        <dbReference type="SAM" id="Phobius"/>
    </source>
</evidence>
<evidence type="ECO:0000256" key="3">
    <source>
        <dbReference type="ARBA" id="ARBA00022989"/>
    </source>
</evidence>
<dbReference type="AlphaFoldDB" id="A0AAN8FQT4"/>
<proteinExistence type="predicted"/>
<dbReference type="GO" id="GO:0015179">
    <property type="term" value="F:L-amino acid transmembrane transporter activity"/>
    <property type="evidence" value="ECO:0007669"/>
    <property type="project" value="TreeGrafter"/>
</dbReference>
<dbReference type="Gene3D" id="1.20.1740.10">
    <property type="entry name" value="Amino acid/polyamine transporter I"/>
    <property type="match status" value="1"/>
</dbReference>
<dbReference type="InterPro" id="IPR002293">
    <property type="entry name" value="AA/rel_permease1"/>
</dbReference>